<keyword evidence="4" id="KW-0418">Kinase</keyword>
<keyword evidence="2" id="KW-0808">Transferase</keyword>
<evidence type="ECO:0000259" key="9">
    <source>
        <dbReference type="PROSITE" id="PS50011"/>
    </source>
</evidence>
<feature type="binding site" evidence="6">
    <location>
        <position position="1777"/>
    </location>
    <ligand>
        <name>ATP</name>
        <dbReference type="ChEBI" id="CHEBI:30616"/>
    </ligand>
</feature>
<dbReference type="OrthoDB" id="5986190at2759"/>
<dbReference type="InterPro" id="IPR008271">
    <property type="entry name" value="Ser/Thr_kinase_AS"/>
</dbReference>
<keyword evidence="8" id="KW-1133">Transmembrane helix</keyword>
<dbReference type="Gene3D" id="3.30.200.20">
    <property type="entry name" value="Phosphorylase Kinase, domain 1"/>
    <property type="match status" value="1"/>
</dbReference>
<keyword evidence="5 6" id="KW-0067">ATP-binding</keyword>
<evidence type="ECO:0000313" key="11">
    <source>
        <dbReference type="Proteomes" id="UP000613740"/>
    </source>
</evidence>
<feature type="region of interest" description="Disordered" evidence="7">
    <location>
        <begin position="668"/>
        <end position="722"/>
    </location>
</feature>
<evidence type="ECO:0000256" key="6">
    <source>
        <dbReference type="PROSITE-ProRule" id="PRU10141"/>
    </source>
</evidence>
<protein>
    <recommendedName>
        <fullName evidence="9">Protein kinase domain-containing protein</fullName>
    </recommendedName>
</protein>
<evidence type="ECO:0000256" key="2">
    <source>
        <dbReference type="ARBA" id="ARBA00022679"/>
    </source>
</evidence>
<feature type="compositionally biased region" description="Low complexity" evidence="7">
    <location>
        <begin position="1590"/>
        <end position="1599"/>
    </location>
</feature>
<name>A0A835W5R3_9CHLO</name>
<feature type="region of interest" description="Disordered" evidence="7">
    <location>
        <begin position="2053"/>
        <end position="2076"/>
    </location>
</feature>
<feature type="compositionally biased region" description="Gly residues" evidence="7">
    <location>
        <begin position="601"/>
        <end position="610"/>
    </location>
</feature>
<feature type="compositionally biased region" description="Low complexity" evidence="7">
    <location>
        <begin position="1479"/>
        <end position="1500"/>
    </location>
</feature>
<accession>A0A835W5R3</accession>
<feature type="region of interest" description="Disordered" evidence="7">
    <location>
        <begin position="1579"/>
        <end position="1599"/>
    </location>
</feature>
<dbReference type="SUPFAM" id="SSF56112">
    <property type="entry name" value="Protein kinase-like (PK-like)"/>
    <property type="match status" value="1"/>
</dbReference>
<comment type="caution">
    <text evidence="10">The sequence shown here is derived from an EMBL/GenBank/DDBJ whole genome shotgun (WGS) entry which is preliminary data.</text>
</comment>
<dbReference type="EMBL" id="JAEHOD010000043">
    <property type="protein sequence ID" value="KAG2438343.1"/>
    <property type="molecule type" value="Genomic_DNA"/>
</dbReference>
<feature type="compositionally biased region" description="Pro residues" evidence="7">
    <location>
        <begin position="1368"/>
        <end position="1379"/>
    </location>
</feature>
<evidence type="ECO:0000256" key="1">
    <source>
        <dbReference type="ARBA" id="ARBA00022527"/>
    </source>
</evidence>
<keyword evidence="3 6" id="KW-0547">Nucleotide-binding</keyword>
<evidence type="ECO:0000256" key="3">
    <source>
        <dbReference type="ARBA" id="ARBA00022741"/>
    </source>
</evidence>
<keyword evidence="8" id="KW-0472">Membrane</keyword>
<evidence type="ECO:0000256" key="8">
    <source>
        <dbReference type="SAM" id="Phobius"/>
    </source>
</evidence>
<dbReference type="PANTHER" id="PTHR44329:SF214">
    <property type="entry name" value="PROTEIN KINASE DOMAIN-CONTAINING PROTEIN"/>
    <property type="match status" value="1"/>
</dbReference>
<feature type="region of interest" description="Disordered" evidence="7">
    <location>
        <begin position="594"/>
        <end position="651"/>
    </location>
</feature>
<evidence type="ECO:0000256" key="5">
    <source>
        <dbReference type="ARBA" id="ARBA00022840"/>
    </source>
</evidence>
<dbReference type="GO" id="GO:0005524">
    <property type="term" value="F:ATP binding"/>
    <property type="evidence" value="ECO:0007669"/>
    <property type="project" value="UniProtKB-UniRule"/>
</dbReference>
<feature type="compositionally biased region" description="Low complexity" evidence="7">
    <location>
        <begin position="614"/>
        <end position="637"/>
    </location>
</feature>
<dbReference type="PROSITE" id="PS00108">
    <property type="entry name" value="PROTEIN_KINASE_ST"/>
    <property type="match status" value="1"/>
</dbReference>
<proteinExistence type="predicted"/>
<dbReference type="InterPro" id="IPR017441">
    <property type="entry name" value="Protein_kinase_ATP_BS"/>
</dbReference>
<dbReference type="InterPro" id="IPR000719">
    <property type="entry name" value="Prot_kinase_dom"/>
</dbReference>
<dbReference type="PROSITE" id="PS50011">
    <property type="entry name" value="PROTEIN_KINASE_DOM"/>
    <property type="match status" value="1"/>
</dbReference>
<reference evidence="10" key="1">
    <citation type="journal article" date="2020" name="bioRxiv">
        <title>Comparative genomics of Chlamydomonas.</title>
        <authorList>
            <person name="Craig R.J."/>
            <person name="Hasan A.R."/>
            <person name="Ness R.W."/>
            <person name="Keightley P.D."/>
        </authorList>
    </citation>
    <scope>NUCLEOTIDE SEQUENCE</scope>
    <source>
        <strain evidence="10">CCAP 11/173</strain>
    </source>
</reference>
<feature type="domain" description="Protein kinase" evidence="9">
    <location>
        <begin position="1750"/>
        <end position="2039"/>
    </location>
</feature>
<keyword evidence="1" id="KW-0723">Serine/threonine-protein kinase</keyword>
<evidence type="ECO:0000313" key="10">
    <source>
        <dbReference type="EMBL" id="KAG2438343.1"/>
    </source>
</evidence>
<evidence type="ECO:0000256" key="4">
    <source>
        <dbReference type="ARBA" id="ARBA00022777"/>
    </source>
</evidence>
<keyword evidence="11" id="KW-1185">Reference proteome</keyword>
<evidence type="ECO:0000256" key="7">
    <source>
        <dbReference type="SAM" id="MobiDB-lite"/>
    </source>
</evidence>
<dbReference type="Gene3D" id="1.10.510.10">
    <property type="entry name" value="Transferase(Phosphotransferase) domain 1"/>
    <property type="match status" value="1"/>
</dbReference>
<feature type="region of interest" description="Disordered" evidence="7">
    <location>
        <begin position="1364"/>
        <end position="1404"/>
    </location>
</feature>
<gene>
    <name evidence="10" type="ORF">HYH02_010801</name>
</gene>
<feature type="transmembrane region" description="Helical" evidence="8">
    <location>
        <begin position="1410"/>
        <end position="1433"/>
    </location>
</feature>
<feature type="compositionally biased region" description="Acidic residues" evidence="7">
    <location>
        <begin position="682"/>
        <end position="710"/>
    </location>
</feature>
<keyword evidence="8" id="KW-0812">Transmembrane</keyword>
<dbReference type="Proteomes" id="UP000613740">
    <property type="component" value="Unassembled WGS sequence"/>
</dbReference>
<dbReference type="InterPro" id="IPR001245">
    <property type="entry name" value="Ser-Thr/Tyr_kinase_cat_dom"/>
</dbReference>
<sequence>MPIMANERMWQKPLTTCGLAKQTSQLAYQPGDPLLPALWGCLSTHGVKLRVLRELCTEFRDLHDGLCDGLSVRIGVPGEPEDVAEPEADTLGPEPGLLSDIVSAFMHRRGKGLQRLELILEPLAQGPPHEQEEAHEPQQGPGQEQQDQRARLTVREQQILAVLSAVRLGAAPADDAPRELYLQGQLAITPAVAAAVLALRPSALVLREYGDLPPSDEAVESYRAGTTGLLREWLVYGRELELQDVSCLATLPDLSDLYHGGEEGRCRHLSVLRIDYLGVALDGGGRGRLLPKEVASFMGALPGLGGRLVDLKLHTHGRCQRPSEAASMTKALHAMSSLTGLTSLDFDVSQLYQADLDRDLLADREGMHQADRAWRGTWAEWRQAMTAALRRMPRLVQLRLEGFNLDARALAGFMALRTCHVGGLLLPWGVVDAVQREAAVQLDAAAVRELGGGGGARRVAMPLPAAPRVTLPPELRRLSCSALSPTVVAALAPLPEGCCLTPAWLDGECGLSITPFELERRRPRARAAGTAAAGATEQALAYEEIDMDFLTFGDGTEDEEEDLAAAAAAAAAEDAAEEEDAAAADPQGAMDMAAGALNEGAPGGELAGGPAGPPLAAAGAGAEAAAAGAPQGPQPGAAAGGAGAGAPHAAAQQLQPVAPVQAAGGDAAAGAAAFGGPGEQGVADDEQPDGEDEESGTADESDGEDEEVDEGPGPQLGRGAALQVSPRCHYYLEGSRRLVAGGPESAHAKAEAVEAVASSAANTSGADGSGSAAAAAAAAAGAGAGTAAANAAGTAGVPQPVAGGAQLAAAAGAAAGQHDAAQRHAMALVLTMPHLETLDISTCMTASTSLLPLAVLPALRRLAVRIGIGGYYADRFTMYMYIGALMETAVMSSSLQELVLAADSPELYEGLAAWMEQKLESVGRRVQVQRNFTLSSLASQQDSFPTIALSAQGKVKLGHGVRLFFTRVVVEVSVLDMLQRGLGFLVPSDAGSGANFALQDVGAVVGVPVDGLSSANAWWAILINRAAGYPGAQLARMAEPAPVGCSRDPTAPAFKRCWTMHATVDDGVLDVMQQQQPQVGSLEPEYVPKHFTLHFLGVDLMYGSPTERAGASGIAFSAGISMNVTSGHQLAQAFADPGVTTIVVMASVLNINNEDFDGLSVPVPVRVDRNVTVTAPEGQWPVLLLNAVRKVVMGQSVTVLLQGVVAKPLFTESMLRYPHVLLFAPSSPRSHARLLLQDAALWLDYGFAGPYGLVWLTSLPRPSDSPGLQAINADLVHSPDTCVNDASAPPRKRCWAGSGTFADVMVSAVDIDRYTALTYPLYYTTCMYNTQYFFSKVLSGECLKQIDPIGCYVMEQAAARSAAAGSSPPSPAPFPPPSVAPALQQAAGASSSGSSSHGGGGSGSSGSLPIIIGAVVGGVGLMFLIASAAFFWAGARRRRWQEQAAASLSPVDHNAKCATTGDSRRWSNGLAMFLSSATTSAATTPPTPTTAGATPTQPSSRITTREGAGVPGGPSAATSSTGMLDPTPGVIAVMTPCFTAARPSTLGASSSAGAREVASGGNATSAVVASDMSSNLRPGISPVGGQMPERSGATAAGSPASTAAAPAAAASANARAAPLVVQRESDAVVHSTPFRPDLDVGVQIRNDAGTTAELDNAPWGGSHATPYDSIGTDSLTATVPVFAVLGSGAAGSSAAAVDGMGRDGGAGRGVQPGAEASAAAAGAAAQTGAADGAAAPGKSPASSASSTVVQLLPTVLGKGAFGRVVEGRYQGQPVAVKLLLGLMDSTAGNKDELMLSFVQEVEVLGRCEHPNVVKLMAACMLPPQLALVMERMEGSLERLVFGAQRSAAAVAAAGGSQSLPLPPPPPSAQHLLPLPKVLHIAIQMAQGISYLHPTIVHRDLKPANVLINGGESDFPIVKLSDFGLARMRVCTLPTQTPEAGTPAYMAPELFDVTNNIVSHRADMYSFAVVLWVMLTGQQPWKDWNLVAIAYNVSRGIRLSLDSLDPQRCPPKLKRLITACWETDPLRRPAAAEALKELLLIQEQVAMGIASPRTDQVPAAGPAPTEPTLTVGAGEAA</sequence>
<feature type="region of interest" description="Disordered" evidence="7">
    <location>
        <begin position="1479"/>
        <end position="1524"/>
    </location>
</feature>
<dbReference type="PROSITE" id="PS00107">
    <property type="entry name" value="PROTEIN_KINASE_ATP"/>
    <property type="match status" value="1"/>
</dbReference>
<feature type="compositionally biased region" description="Low complexity" evidence="7">
    <location>
        <begin position="1380"/>
        <end position="1395"/>
    </location>
</feature>
<dbReference type="Pfam" id="PF07714">
    <property type="entry name" value="PK_Tyr_Ser-Thr"/>
    <property type="match status" value="1"/>
</dbReference>
<dbReference type="InterPro" id="IPR011009">
    <property type="entry name" value="Kinase-like_dom_sf"/>
</dbReference>
<organism evidence="10 11">
    <name type="scientific">Chlamydomonas schloesseri</name>
    <dbReference type="NCBI Taxonomy" id="2026947"/>
    <lineage>
        <taxon>Eukaryota</taxon>
        <taxon>Viridiplantae</taxon>
        <taxon>Chlorophyta</taxon>
        <taxon>core chlorophytes</taxon>
        <taxon>Chlorophyceae</taxon>
        <taxon>CS clade</taxon>
        <taxon>Chlamydomonadales</taxon>
        <taxon>Chlamydomonadaceae</taxon>
        <taxon>Chlamydomonas</taxon>
    </lineage>
</organism>
<dbReference type="GO" id="GO:0004674">
    <property type="term" value="F:protein serine/threonine kinase activity"/>
    <property type="evidence" value="ECO:0007669"/>
    <property type="project" value="UniProtKB-KW"/>
</dbReference>
<dbReference type="CDD" id="cd13999">
    <property type="entry name" value="STKc_MAP3K-like"/>
    <property type="match status" value="1"/>
</dbReference>
<dbReference type="PANTHER" id="PTHR44329">
    <property type="entry name" value="SERINE/THREONINE-PROTEIN KINASE TNNI3K-RELATED"/>
    <property type="match status" value="1"/>
</dbReference>
<feature type="region of interest" description="Disordered" evidence="7">
    <location>
        <begin position="127"/>
        <end position="151"/>
    </location>
</feature>
<dbReference type="InterPro" id="IPR051681">
    <property type="entry name" value="Ser/Thr_Kinases-Pseudokinases"/>
</dbReference>
<dbReference type="SMART" id="SM00220">
    <property type="entry name" value="S_TKc"/>
    <property type="match status" value="1"/>
</dbReference>